<sequence>MEQAMLELTPPSLENTPPVLRAVFRQFTRKRPFYVTEPKIQDRETCACMEHENVHLLANKLYNRGVLKTKSISELLGMIVLTPKIEPAWIALVSKVDHLETESSTQVTWEQWKRVTSTNGEKTFSNVANQTQTGTIKDLMELFHQKLEALAVHQFNWLHQAEQFRLLKQNITEYEAVLHIDFSENYACKLSTEIQSFHFGGSRQQATIHTAVLYTVHGTRFYATLSDCLRHDERAVWAHLEPILKELRETFPQITTLHILSDGPVTQYRNKNNKNN</sequence>
<evidence type="ECO:0008006" key="3">
    <source>
        <dbReference type="Google" id="ProtNLM"/>
    </source>
</evidence>
<dbReference type="PANTHER" id="PTHR46601">
    <property type="entry name" value="ULP_PROTEASE DOMAIN-CONTAINING PROTEIN"/>
    <property type="match status" value="1"/>
</dbReference>
<comment type="caution">
    <text evidence="1">The sequence shown here is derived from an EMBL/GenBank/DDBJ whole genome shotgun (WGS) entry which is preliminary data.</text>
</comment>
<reference evidence="1" key="1">
    <citation type="journal article" date="2023" name="Front. Mar. Sci.">
        <title>A new Merluccius polli reference genome to investigate the effects of global change in West African waters.</title>
        <authorList>
            <person name="Mateo J.L."/>
            <person name="Blanco-Fernandez C."/>
            <person name="Garcia-Vazquez E."/>
            <person name="Machado-Schiaffino G."/>
        </authorList>
    </citation>
    <scope>NUCLEOTIDE SEQUENCE</scope>
    <source>
        <strain evidence="1">C29</strain>
        <tissue evidence="1">Fin</tissue>
    </source>
</reference>
<keyword evidence="2" id="KW-1185">Reference proteome</keyword>
<name>A0AA47NYU1_MERPO</name>
<dbReference type="PANTHER" id="PTHR46601:SF1">
    <property type="entry name" value="ADF-H DOMAIN-CONTAINING PROTEIN"/>
    <property type="match status" value="1"/>
</dbReference>
<evidence type="ECO:0000313" key="2">
    <source>
        <dbReference type="Proteomes" id="UP001174136"/>
    </source>
</evidence>
<proteinExistence type="predicted"/>
<dbReference type="AlphaFoldDB" id="A0AA47NYU1"/>
<organism evidence="1 2">
    <name type="scientific">Merluccius polli</name>
    <name type="common">Benguela hake</name>
    <name type="synonym">Merluccius cadenati</name>
    <dbReference type="NCBI Taxonomy" id="89951"/>
    <lineage>
        <taxon>Eukaryota</taxon>
        <taxon>Metazoa</taxon>
        <taxon>Chordata</taxon>
        <taxon>Craniata</taxon>
        <taxon>Vertebrata</taxon>
        <taxon>Euteleostomi</taxon>
        <taxon>Actinopterygii</taxon>
        <taxon>Neopterygii</taxon>
        <taxon>Teleostei</taxon>
        <taxon>Neoteleostei</taxon>
        <taxon>Acanthomorphata</taxon>
        <taxon>Zeiogadaria</taxon>
        <taxon>Gadariae</taxon>
        <taxon>Gadiformes</taxon>
        <taxon>Gadoidei</taxon>
        <taxon>Merlucciidae</taxon>
        <taxon>Merluccius</taxon>
    </lineage>
</organism>
<gene>
    <name evidence="1" type="ORF">N1851_020066</name>
</gene>
<dbReference type="Proteomes" id="UP001174136">
    <property type="component" value="Unassembled WGS sequence"/>
</dbReference>
<accession>A0AA47NYU1</accession>
<evidence type="ECO:0000313" key="1">
    <source>
        <dbReference type="EMBL" id="KAK0142235.1"/>
    </source>
</evidence>
<protein>
    <recommendedName>
        <fullName evidence="3">Transposase</fullName>
    </recommendedName>
</protein>
<dbReference type="EMBL" id="JAOPHQ010003702">
    <property type="protein sequence ID" value="KAK0142235.1"/>
    <property type="molecule type" value="Genomic_DNA"/>
</dbReference>